<gene>
    <name evidence="6" type="ordered locus">STHERM_c16160</name>
</gene>
<accession>E0RN87</accession>
<dbReference type="PANTHER" id="PTHR35330">
    <property type="entry name" value="SIROHEME BIOSYNTHESIS PROTEIN MET8"/>
    <property type="match status" value="1"/>
</dbReference>
<dbReference type="AlphaFoldDB" id="E0RN87"/>
<dbReference type="HOGENOM" id="CLU_1776288_0_0_12"/>
<dbReference type="InterPro" id="IPR028161">
    <property type="entry name" value="Met8-like"/>
</dbReference>
<dbReference type="Proteomes" id="UP000001296">
    <property type="component" value="Chromosome"/>
</dbReference>
<keyword evidence="3" id="KW-0560">Oxidoreductase</keyword>
<comment type="pathway">
    <text evidence="1">Porphyrin-containing compound metabolism; siroheme biosynthesis; sirohydrochlorin from precorrin-2: step 1/1.</text>
</comment>
<dbReference type="Gene3D" id="3.40.50.720">
    <property type="entry name" value="NAD(P)-binding Rossmann-like Domain"/>
    <property type="match status" value="1"/>
</dbReference>
<reference key="1">
    <citation type="submission" date="2009-08" db="EMBL/GenBank/DDBJ databases">
        <title>The genome sequence of Spirochaeta thermophila DSM6192.</title>
        <authorList>
            <person name="Angelov A."/>
            <person name="Mientus M."/>
            <person name="Wittenberg S."/>
            <person name="Lehmann R."/>
            <person name="Liesegang H."/>
            <person name="Daniel R."/>
            <person name="Liebl W."/>
        </authorList>
    </citation>
    <scope>NUCLEOTIDE SEQUENCE</scope>
    <source>
        <strain>DSM 6192</strain>
    </source>
</reference>
<dbReference type="Pfam" id="PF13241">
    <property type="entry name" value="NAD_binding_7"/>
    <property type="match status" value="1"/>
</dbReference>
<dbReference type="EC" id="1.3.1.76" evidence="2"/>
<dbReference type="UniPathway" id="UPA00262">
    <property type="reaction ID" value="UER00222"/>
</dbReference>
<dbReference type="GO" id="GO:0004325">
    <property type="term" value="F:ferrochelatase activity"/>
    <property type="evidence" value="ECO:0007669"/>
    <property type="project" value="InterPro"/>
</dbReference>
<evidence type="ECO:0000256" key="3">
    <source>
        <dbReference type="ARBA" id="ARBA00023002"/>
    </source>
</evidence>
<organism evidence="6 7">
    <name type="scientific">Winmispira thermophila (strain ATCC 49972 / DSM 6192 / RI 19.B1)</name>
    <name type="common">Spirochaeta thermophila</name>
    <dbReference type="NCBI Taxonomy" id="665571"/>
    <lineage>
        <taxon>Bacteria</taxon>
        <taxon>Pseudomonadati</taxon>
        <taxon>Spirochaetota</taxon>
        <taxon>Spirochaetia</taxon>
        <taxon>Winmispirales</taxon>
        <taxon>Winmispiraceae</taxon>
        <taxon>Winmispira</taxon>
    </lineage>
</organism>
<dbReference type="SUPFAM" id="SSF51735">
    <property type="entry name" value="NAD(P)-binding Rossmann-fold domains"/>
    <property type="match status" value="1"/>
</dbReference>
<evidence type="ECO:0000256" key="4">
    <source>
        <dbReference type="ARBA" id="ARBA00023027"/>
    </source>
</evidence>
<dbReference type="PaxDb" id="665571-STHERM_c16160"/>
<proteinExistence type="predicted"/>
<evidence type="ECO:0000256" key="2">
    <source>
        <dbReference type="ARBA" id="ARBA00012400"/>
    </source>
</evidence>
<keyword evidence="4" id="KW-0520">NAD</keyword>
<dbReference type="PANTHER" id="PTHR35330:SF1">
    <property type="entry name" value="SIROHEME BIOSYNTHESIS PROTEIN MET8"/>
    <property type="match status" value="1"/>
</dbReference>
<sequence length="146" mass="15793">MKLPLLLECEGLPVVVVGAGKVGLRKARTLMEAGARVRVVDPVAEPPAWFRGEWRREGFLPAHLEGVVLVVAATSDAGLNARICEEARARGILACNAGGREGRVVSFMTSFRWNGLVVALGSEEGEVRKTITARRMLYDLLMGSPH</sequence>
<evidence type="ECO:0000313" key="7">
    <source>
        <dbReference type="Proteomes" id="UP000001296"/>
    </source>
</evidence>
<evidence type="ECO:0000313" key="6">
    <source>
        <dbReference type="EMBL" id="ADN02556.1"/>
    </source>
</evidence>
<reference evidence="6 7" key="2">
    <citation type="journal article" date="2010" name="J. Bacteriol.">
        <title>Genome sequence of the polysaccharide-degrading, thermophilic anaerobe Spirochaeta thermophila DSM 6192.</title>
        <authorList>
            <person name="Angelov A."/>
            <person name="Liebl S."/>
            <person name="Ballschmiter M."/>
            <person name="Bomeke M."/>
            <person name="Lehmann R."/>
            <person name="Liesegang H."/>
            <person name="Daniel R."/>
            <person name="Liebl W."/>
        </authorList>
    </citation>
    <scope>NUCLEOTIDE SEQUENCE [LARGE SCALE GENOMIC DNA]</scope>
    <source>
        <strain evidence="7">ATCC 49972 / DSM 6192 / RI 19.B1</strain>
    </source>
</reference>
<dbReference type="RefSeq" id="WP_013314395.1">
    <property type="nucleotide sequence ID" value="NC_014484.1"/>
</dbReference>
<dbReference type="InterPro" id="IPR036291">
    <property type="entry name" value="NAD(P)-bd_dom_sf"/>
</dbReference>
<name>E0RN87_WINT6</name>
<keyword evidence="5" id="KW-0627">Porphyrin biosynthesis</keyword>
<evidence type="ECO:0000256" key="1">
    <source>
        <dbReference type="ARBA" id="ARBA00005010"/>
    </source>
</evidence>
<evidence type="ECO:0000256" key="5">
    <source>
        <dbReference type="ARBA" id="ARBA00023244"/>
    </source>
</evidence>
<dbReference type="eggNOG" id="COG1648">
    <property type="taxonomic scope" value="Bacteria"/>
</dbReference>
<dbReference type="GO" id="GO:0043115">
    <property type="term" value="F:precorrin-2 dehydrogenase activity"/>
    <property type="evidence" value="ECO:0007669"/>
    <property type="project" value="UniProtKB-EC"/>
</dbReference>
<dbReference type="GO" id="GO:0019354">
    <property type="term" value="P:siroheme biosynthetic process"/>
    <property type="evidence" value="ECO:0007669"/>
    <property type="project" value="UniProtKB-UniPathway"/>
</dbReference>
<dbReference type="EMBL" id="CP001698">
    <property type="protein sequence ID" value="ADN02556.1"/>
    <property type="molecule type" value="Genomic_DNA"/>
</dbReference>
<protein>
    <recommendedName>
        <fullName evidence="2">precorrin-2 dehydrogenase</fullName>
        <ecNumber evidence="2">1.3.1.76</ecNumber>
    </recommendedName>
</protein>
<dbReference type="KEGG" id="sta:STHERM_c16160"/>